<sequence length="129" mass="15123">MCQKAQRLKVLAAILWRIPDLRGPHIAEMECANEWLQEIEDYKSQMTEYFTKCSAKLKEWYDNGGDRSDTYRVEYNKLMDEYDKYTRYLEGLHRSSLETQAAPGSDSQESRSSVLTSGQLFSYLPFKSR</sequence>
<dbReference type="EMBL" id="CAAALY010072524">
    <property type="protein sequence ID" value="VEL25242.1"/>
    <property type="molecule type" value="Genomic_DNA"/>
</dbReference>
<dbReference type="Proteomes" id="UP000784294">
    <property type="component" value="Unassembled WGS sequence"/>
</dbReference>
<dbReference type="OrthoDB" id="5877502at2759"/>
<reference evidence="1" key="1">
    <citation type="submission" date="2018-11" db="EMBL/GenBank/DDBJ databases">
        <authorList>
            <consortium name="Pathogen Informatics"/>
        </authorList>
    </citation>
    <scope>NUCLEOTIDE SEQUENCE</scope>
</reference>
<proteinExistence type="predicted"/>
<organism evidence="1 2">
    <name type="scientific">Protopolystoma xenopodis</name>
    <dbReference type="NCBI Taxonomy" id="117903"/>
    <lineage>
        <taxon>Eukaryota</taxon>
        <taxon>Metazoa</taxon>
        <taxon>Spiralia</taxon>
        <taxon>Lophotrochozoa</taxon>
        <taxon>Platyhelminthes</taxon>
        <taxon>Monogenea</taxon>
        <taxon>Polyopisthocotylea</taxon>
        <taxon>Polystomatidea</taxon>
        <taxon>Polystomatidae</taxon>
        <taxon>Protopolystoma</taxon>
    </lineage>
</organism>
<accession>A0A3S5CIX8</accession>
<dbReference type="AlphaFoldDB" id="A0A3S5CIX8"/>
<evidence type="ECO:0000313" key="1">
    <source>
        <dbReference type="EMBL" id="VEL25242.1"/>
    </source>
</evidence>
<gene>
    <name evidence="1" type="ORF">PXEA_LOCUS18682</name>
</gene>
<protein>
    <submittedName>
        <fullName evidence="1">Uncharacterized protein</fullName>
    </submittedName>
</protein>
<name>A0A3S5CIX8_9PLAT</name>
<comment type="caution">
    <text evidence="1">The sequence shown here is derived from an EMBL/GenBank/DDBJ whole genome shotgun (WGS) entry which is preliminary data.</text>
</comment>
<keyword evidence="2" id="KW-1185">Reference proteome</keyword>
<evidence type="ECO:0000313" key="2">
    <source>
        <dbReference type="Proteomes" id="UP000784294"/>
    </source>
</evidence>